<dbReference type="Proteomes" id="UP001497600">
    <property type="component" value="Chromosome G"/>
</dbReference>
<evidence type="ECO:0000313" key="2">
    <source>
        <dbReference type="EMBL" id="CAK7917354.1"/>
    </source>
</evidence>
<evidence type="ECO:0000256" key="1">
    <source>
        <dbReference type="SAM" id="Phobius"/>
    </source>
</evidence>
<keyword evidence="1" id="KW-1133">Transmembrane helix</keyword>
<keyword evidence="1" id="KW-0812">Transmembrane</keyword>
<evidence type="ECO:0000313" key="3">
    <source>
        <dbReference type="Proteomes" id="UP001497600"/>
    </source>
</evidence>
<proteinExistence type="predicted"/>
<gene>
    <name evidence="2" type="ORF">CAAN4_G08086</name>
</gene>
<feature type="transmembrane region" description="Helical" evidence="1">
    <location>
        <begin position="190"/>
        <end position="215"/>
    </location>
</feature>
<reference evidence="2 3" key="1">
    <citation type="submission" date="2024-01" db="EMBL/GenBank/DDBJ databases">
        <authorList>
            <consortium name="Genoscope - CEA"/>
            <person name="William W."/>
        </authorList>
    </citation>
    <scope>NUCLEOTIDE SEQUENCE [LARGE SCALE GENOMIC DNA]</scope>
    <source>
        <strain evidence="2 3">29B2s-10</strain>
    </source>
</reference>
<dbReference type="EMBL" id="OZ004259">
    <property type="protein sequence ID" value="CAK7917354.1"/>
    <property type="molecule type" value="Genomic_DNA"/>
</dbReference>
<protein>
    <submittedName>
        <fullName evidence="2">Uncharacterized protein</fullName>
    </submittedName>
</protein>
<name>A0ABP0EKB4_9ASCO</name>
<accession>A0ABP0EKB4</accession>
<keyword evidence="3" id="KW-1185">Reference proteome</keyword>
<keyword evidence="1" id="KW-0472">Membrane</keyword>
<organism evidence="2 3">
    <name type="scientific">[Candida] anglica</name>
    <dbReference type="NCBI Taxonomy" id="148631"/>
    <lineage>
        <taxon>Eukaryota</taxon>
        <taxon>Fungi</taxon>
        <taxon>Dikarya</taxon>
        <taxon>Ascomycota</taxon>
        <taxon>Saccharomycotina</taxon>
        <taxon>Pichiomycetes</taxon>
        <taxon>Debaryomycetaceae</taxon>
        <taxon>Kurtzmaniella</taxon>
    </lineage>
</organism>
<sequence length="362" mass="42750">MHNSIKLFEKYINFSKQPLNYETWLNRLSLLHKQRRPLPQSLRDCITSARSLERQYKDSHKLYRHDTRYHDLLSLSGPNSLSDVEYKLVETLDKYPLNDEILTNYLLCDPIPQNSSKIIQWTKQVLQNSSRESADDVSNQTSIVWISLRTLLHSKDYHNAFNLIDETIGSDQYIDSHMEKLFIRIGKNGFALLLCSALMSIISHSMMIGGLWLGIGFGLSYGFHRLHYPFTLNRVSWRPHCGLLYRLKREQELFLVDKIITHYEEHSEVNIRNFHHSEVREIPNLQMFEQNNGHILEAPPDNDQSSLELMFREQISKRRLVLNDLQEELMFLDYWLAQGEDYDWVEPDQDPAEIIKLKTQQE</sequence>